<dbReference type="GO" id="GO:0042023">
    <property type="term" value="P:DNA endoreduplication"/>
    <property type="evidence" value="ECO:0007669"/>
    <property type="project" value="InterPro"/>
</dbReference>
<evidence type="ECO:0000313" key="2">
    <source>
        <dbReference type="EMBL" id="KDO74714.1"/>
    </source>
</evidence>
<dbReference type="GO" id="GO:0009330">
    <property type="term" value="C:DNA topoisomerase type II (double strand cut, ATP-hydrolyzing) complex"/>
    <property type="evidence" value="ECO:0007669"/>
    <property type="project" value="InterPro"/>
</dbReference>
<keyword evidence="3" id="KW-1185">Reference proteome</keyword>
<dbReference type="Proteomes" id="UP000027120">
    <property type="component" value="Unassembled WGS sequence"/>
</dbReference>
<reference evidence="2 3" key="1">
    <citation type="submission" date="2014-04" db="EMBL/GenBank/DDBJ databases">
        <authorList>
            <consortium name="International Citrus Genome Consortium"/>
            <person name="Gmitter F."/>
            <person name="Chen C."/>
            <person name="Farmerie W."/>
            <person name="Harkins T."/>
            <person name="Desany B."/>
            <person name="Mohiuddin M."/>
            <person name="Kodira C."/>
            <person name="Borodovsky M."/>
            <person name="Lomsadze A."/>
            <person name="Burns P."/>
            <person name="Jenkins J."/>
            <person name="Prochnik S."/>
            <person name="Shu S."/>
            <person name="Chapman J."/>
            <person name="Pitluck S."/>
            <person name="Schmutz J."/>
            <person name="Rokhsar D."/>
        </authorList>
    </citation>
    <scope>NUCLEOTIDE SEQUENCE</scope>
</reference>
<dbReference type="AlphaFoldDB" id="A0A067G598"/>
<dbReference type="EMBL" id="KK784883">
    <property type="protein sequence ID" value="KDO74714.1"/>
    <property type="molecule type" value="Genomic_DNA"/>
</dbReference>
<evidence type="ECO:0008006" key="4">
    <source>
        <dbReference type="Google" id="ProtNLM"/>
    </source>
</evidence>
<accession>A0A067G598</accession>
<dbReference type="PANTHER" id="PTHR34810">
    <property type="entry name" value="DNA-BINDING PROTEIN BIN4"/>
    <property type="match status" value="1"/>
</dbReference>
<proteinExistence type="predicted"/>
<dbReference type="PANTHER" id="PTHR34810:SF1">
    <property type="entry name" value="DNA-BINDING PROTEIN BIN4"/>
    <property type="match status" value="1"/>
</dbReference>
<evidence type="ECO:0000313" key="3">
    <source>
        <dbReference type="Proteomes" id="UP000027120"/>
    </source>
</evidence>
<dbReference type="InterPro" id="IPR033246">
    <property type="entry name" value="BIN4"/>
</dbReference>
<feature type="region of interest" description="Disordered" evidence="1">
    <location>
        <begin position="1"/>
        <end position="55"/>
    </location>
</feature>
<protein>
    <recommendedName>
        <fullName evidence="4">DNA-binding protein BIN4</fullName>
    </recommendedName>
</protein>
<dbReference type="GO" id="GO:0003690">
    <property type="term" value="F:double-stranded DNA binding"/>
    <property type="evidence" value="ECO:0007669"/>
    <property type="project" value="InterPro"/>
</dbReference>
<sequence length="245" mass="27405">MDEDAALTGREEKTSVKKVSKEKSPKKGLKSPKKEKDVINNVKRKGNNDHEDAEEDIAEKRSMLNVSTSTLPLVMSEKLQRTKALVECEGESVDLSGDMGAVGRILVPGTAEGNHEMFLDLKGTIYKTTLVPSRTFCIVSFGHSEAKIEAIMNDFIQLKPQSNVYEAETMVEGTLDGFLFDSEDESDKLAKAMPHQIDQNDGIEEQTNEKTKVKSGPCRKERYECWRTATATKESKKENYSFKES</sequence>
<evidence type="ECO:0000256" key="1">
    <source>
        <dbReference type="SAM" id="MobiDB-lite"/>
    </source>
</evidence>
<organism evidence="2 3">
    <name type="scientific">Citrus sinensis</name>
    <name type="common">Sweet orange</name>
    <name type="synonym">Citrus aurantium var. sinensis</name>
    <dbReference type="NCBI Taxonomy" id="2711"/>
    <lineage>
        <taxon>Eukaryota</taxon>
        <taxon>Viridiplantae</taxon>
        <taxon>Streptophyta</taxon>
        <taxon>Embryophyta</taxon>
        <taxon>Tracheophyta</taxon>
        <taxon>Spermatophyta</taxon>
        <taxon>Magnoliopsida</taxon>
        <taxon>eudicotyledons</taxon>
        <taxon>Gunneridae</taxon>
        <taxon>Pentapetalae</taxon>
        <taxon>rosids</taxon>
        <taxon>malvids</taxon>
        <taxon>Sapindales</taxon>
        <taxon>Rutaceae</taxon>
        <taxon>Aurantioideae</taxon>
        <taxon>Citrus</taxon>
    </lineage>
</organism>
<gene>
    <name evidence="2" type="ORF">CISIN_1g019690mg</name>
</gene>
<name>A0A067G598_CITSI</name>
<feature type="compositionally biased region" description="Basic and acidic residues" evidence="1">
    <location>
        <begin position="9"/>
        <end position="25"/>
    </location>
</feature>